<reference evidence="5" key="1">
    <citation type="journal article" date="2019" name="Int. J. Syst. Evol. Microbiol.">
        <title>The Global Catalogue of Microorganisms (GCM) 10K type strain sequencing project: providing services to taxonomists for standard genome sequencing and annotation.</title>
        <authorList>
            <consortium name="The Broad Institute Genomics Platform"/>
            <consortium name="The Broad Institute Genome Sequencing Center for Infectious Disease"/>
            <person name="Wu L."/>
            <person name="Ma J."/>
        </authorList>
    </citation>
    <scope>NUCLEOTIDE SEQUENCE [LARGE SCALE GENOMIC DNA]</scope>
    <source>
        <strain evidence="5">JCM 6833</strain>
    </source>
</reference>
<feature type="region of interest" description="Disordered" evidence="3">
    <location>
        <begin position="1"/>
        <end position="33"/>
    </location>
</feature>
<dbReference type="RefSeq" id="WP_344545796.1">
    <property type="nucleotide sequence ID" value="NZ_BAAATD010000008.1"/>
</dbReference>
<evidence type="ECO:0000256" key="1">
    <source>
        <dbReference type="ARBA" id="ARBA00009174"/>
    </source>
</evidence>
<sequence>MTDATAPASNDATAASDTTSAASDATSATSSDASAAADTDTTLGFTEIKGWLRHRHPMIYIDRVLDHRPGEYLRSMLAVSGTMDSIAGHFPERAIYPGSHLIQAFAQSGIILYQMSTSVLRDDELTLIGSVHCKFHKIVVVGDQVIFDVRCDRIIGNTFHFSCRATVEDKPAAAFRGSLIRVTVEQLGRQLW</sequence>
<comment type="similarity">
    <text evidence="1">Belongs to the thioester dehydratase family. FabZ subfamily.</text>
</comment>
<keyword evidence="2" id="KW-0456">Lyase</keyword>
<dbReference type="Pfam" id="PF07977">
    <property type="entry name" value="FabA"/>
    <property type="match status" value="1"/>
</dbReference>
<evidence type="ECO:0000313" key="5">
    <source>
        <dbReference type="Proteomes" id="UP001501509"/>
    </source>
</evidence>
<name>A0ABP6CEB5_9ACTN</name>
<protein>
    <submittedName>
        <fullName evidence="4">Coronafacic acid dehydratase</fullName>
    </submittedName>
</protein>
<dbReference type="Gene3D" id="3.10.129.10">
    <property type="entry name" value="Hotdog Thioesterase"/>
    <property type="match status" value="1"/>
</dbReference>
<proteinExistence type="inferred from homology"/>
<dbReference type="InterPro" id="IPR029069">
    <property type="entry name" value="HotDog_dom_sf"/>
</dbReference>
<comment type="caution">
    <text evidence="4">The sequence shown here is derived from an EMBL/GenBank/DDBJ whole genome shotgun (WGS) entry which is preliminary data.</text>
</comment>
<accession>A0ABP6CEB5</accession>
<dbReference type="PANTHER" id="PTHR30272">
    <property type="entry name" value="3-HYDROXYACYL-[ACYL-CARRIER-PROTEIN] DEHYDRATASE"/>
    <property type="match status" value="1"/>
</dbReference>
<keyword evidence="5" id="KW-1185">Reference proteome</keyword>
<dbReference type="EMBL" id="BAAATD010000008">
    <property type="protein sequence ID" value="GAA2616669.1"/>
    <property type="molecule type" value="Genomic_DNA"/>
</dbReference>
<evidence type="ECO:0000313" key="4">
    <source>
        <dbReference type="EMBL" id="GAA2616669.1"/>
    </source>
</evidence>
<dbReference type="InterPro" id="IPR013114">
    <property type="entry name" value="FabA_FabZ"/>
</dbReference>
<gene>
    <name evidence="4" type="ORF">GCM10010411_59750</name>
</gene>
<dbReference type="SUPFAM" id="SSF54637">
    <property type="entry name" value="Thioesterase/thiol ester dehydrase-isomerase"/>
    <property type="match status" value="1"/>
</dbReference>
<dbReference type="Proteomes" id="UP001501509">
    <property type="component" value="Unassembled WGS sequence"/>
</dbReference>
<evidence type="ECO:0000256" key="3">
    <source>
        <dbReference type="SAM" id="MobiDB-lite"/>
    </source>
</evidence>
<evidence type="ECO:0000256" key="2">
    <source>
        <dbReference type="ARBA" id="ARBA00023239"/>
    </source>
</evidence>
<organism evidence="4 5">
    <name type="scientific">Actinomadura fulvescens</name>
    <dbReference type="NCBI Taxonomy" id="46160"/>
    <lineage>
        <taxon>Bacteria</taxon>
        <taxon>Bacillati</taxon>
        <taxon>Actinomycetota</taxon>
        <taxon>Actinomycetes</taxon>
        <taxon>Streptosporangiales</taxon>
        <taxon>Thermomonosporaceae</taxon>
        <taxon>Actinomadura</taxon>
    </lineage>
</organism>
<dbReference type="PANTHER" id="PTHR30272:SF1">
    <property type="entry name" value="3-HYDROXYACYL-[ACYL-CARRIER-PROTEIN] DEHYDRATASE"/>
    <property type="match status" value="1"/>
</dbReference>